<organism evidence="1 2">
    <name type="scientific">Pseudomonas phage Andromeda</name>
    <dbReference type="NCBI Taxonomy" id="1873949"/>
    <lineage>
        <taxon>Viruses</taxon>
        <taxon>Duplodnaviria</taxon>
        <taxon>Heunggongvirae</taxon>
        <taxon>Uroviricota</taxon>
        <taxon>Caudoviricetes</taxon>
        <taxon>Autographivirales</taxon>
        <taxon>Autonotataviridae</taxon>
        <taxon>Bifseptvirus</taxon>
        <taxon>Bifseptvirus andromeda</taxon>
    </lineage>
</organism>
<reference evidence="1 2" key="1">
    <citation type="submission" date="2016-06" db="EMBL/GenBank/DDBJ databases">
        <title>Genomic analysis of Andromeda: A phiKMVlikevirus infecting Pseudomonas syringae.</title>
        <authorList>
            <person name="Magill D.J."/>
            <person name="Krylov V.N."/>
            <person name="McGrath J.W."/>
            <person name="Allen C.C.R."/>
            <person name="Quinn J.P."/>
            <person name="Kulakov L.A."/>
        </authorList>
    </citation>
    <scope>NUCLEOTIDE SEQUENCE [LARGE SCALE GENOMIC DNA]</scope>
</reference>
<dbReference type="GeneID" id="29062535"/>
<dbReference type="Proteomes" id="UP000203308">
    <property type="component" value="Segment"/>
</dbReference>
<evidence type="ECO:0000313" key="2">
    <source>
        <dbReference type="Proteomes" id="UP000203308"/>
    </source>
</evidence>
<dbReference type="OrthoDB" id="36487at10239"/>
<accession>A0A1B1SEI0</accession>
<sequence>MNQPRQVSEIVFKGLSDNLQAAIDTGNEPWARVILGAAVDATIDKVQYAELRQDFETAFGDLEDE</sequence>
<dbReference type="RefSeq" id="YP_009279546.1">
    <property type="nucleotide sequence ID" value="NC_031014.1"/>
</dbReference>
<keyword evidence="2" id="KW-1185">Reference proteome</keyword>
<proteinExistence type="predicted"/>
<dbReference type="EMBL" id="KX458241">
    <property type="protein sequence ID" value="ANU79099.1"/>
    <property type="molecule type" value="Genomic_DNA"/>
</dbReference>
<protein>
    <submittedName>
        <fullName evidence="1">Uncharacterized protein</fullName>
    </submittedName>
</protein>
<evidence type="ECO:0000313" key="1">
    <source>
        <dbReference type="EMBL" id="ANU79099.1"/>
    </source>
</evidence>
<dbReference type="KEGG" id="vg:29062535"/>
<name>A0A1B1SEI0_9CAUD</name>
<gene>
    <name evidence="1" type="ORF">Andromeda_24</name>
</gene>